<name>A0AAN7HDY1_9PEZI</name>
<organism evidence="7 8">
    <name type="scientific">Achaetomium macrosporum</name>
    <dbReference type="NCBI Taxonomy" id="79813"/>
    <lineage>
        <taxon>Eukaryota</taxon>
        <taxon>Fungi</taxon>
        <taxon>Dikarya</taxon>
        <taxon>Ascomycota</taxon>
        <taxon>Pezizomycotina</taxon>
        <taxon>Sordariomycetes</taxon>
        <taxon>Sordariomycetidae</taxon>
        <taxon>Sordariales</taxon>
        <taxon>Chaetomiaceae</taxon>
        <taxon>Achaetomium</taxon>
    </lineage>
</organism>
<evidence type="ECO:0000313" key="7">
    <source>
        <dbReference type="EMBL" id="KAK4238115.1"/>
    </source>
</evidence>
<feature type="transmembrane region" description="Helical" evidence="6">
    <location>
        <begin position="90"/>
        <end position="109"/>
    </location>
</feature>
<proteinExistence type="inferred from homology"/>
<accession>A0AAN7HDY1</accession>
<evidence type="ECO:0000256" key="3">
    <source>
        <dbReference type="ARBA" id="ARBA00022989"/>
    </source>
</evidence>
<evidence type="ECO:0000256" key="6">
    <source>
        <dbReference type="SAM" id="Phobius"/>
    </source>
</evidence>
<dbReference type="Proteomes" id="UP001303760">
    <property type="component" value="Unassembled WGS sequence"/>
</dbReference>
<feature type="transmembrane region" description="Helical" evidence="6">
    <location>
        <begin position="149"/>
        <end position="171"/>
    </location>
</feature>
<keyword evidence="8" id="KW-1185">Reference proteome</keyword>
<evidence type="ECO:0000256" key="5">
    <source>
        <dbReference type="ARBA" id="ARBA00034313"/>
    </source>
</evidence>
<sequence length="173" mass="18539">MSSLNNPTSLRLTQGTALFLSSFTSGVSLTLSTFMVPRLLESPRNIMLTQWLRTFTLGASTVPFATAVTAAAYVWLGLKTPGITLFRSRLYLAAAGLTVGIVPYTIAFMGGTNGRLKEMQKEANAVQLELPSPEVRAEEEKSAKALVDWWGVLNLGRAVMLISGAVCGLVATL</sequence>
<dbReference type="InterPro" id="IPR013901">
    <property type="entry name" value="Anthrone_oxy"/>
</dbReference>
<evidence type="ECO:0000256" key="1">
    <source>
        <dbReference type="ARBA" id="ARBA00004141"/>
    </source>
</evidence>
<comment type="similarity">
    <text evidence="5">Belongs to the anthrone oxygenase family.</text>
</comment>
<keyword evidence="2 6" id="KW-0812">Transmembrane</keyword>
<keyword evidence="3 6" id="KW-1133">Transmembrane helix</keyword>
<protein>
    <recommendedName>
        <fullName evidence="9">DUF1772-domain-containing protein</fullName>
    </recommendedName>
</protein>
<reference evidence="7" key="1">
    <citation type="journal article" date="2023" name="Mol. Phylogenet. Evol.">
        <title>Genome-scale phylogeny and comparative genomics of the fungal order Sordariales.</title>
        <authorList>
            <person name="Hensen N."/>
            <person name="Bonometti L."/>
            <person name="Westerberg I."/>
            <person name="Brannstrom I.O."/>
            <person name="Guillou S."/>
            <person name="Cros-Aarteil S."/>
            <person name="Calhoun S."/>
            <person name="Haridas S."/>
            <person name="Kuo A."/>
            <person name="Mondo S."/>
            <person name="Pangilinan J."/>
            <person name="Riley R."/>
            <person name="LaButti K."/>
            <person name="Andreopoulos B."/>
            <person name="Lipzen A."/>
            <person name="Chen C."/>
            <person name="Yan M."/>
            <person name="Daum C."/>
            <person name="Ng V."/>
            <person name="Clum A."/>
            <person name="Steindorff A."/>
            <person name="Ohm R.A."/>
            <person name="Martin F."/>
            <person name="Silar P."/>
            <person name="Natvig D.O."/>
            <person name="Lalanne C."/>
            <person name="Gautier V."/>
            <person name="Ament-Velasquez S.L."/>
            <person name="Kruys A."/>
            <person name="Hutchinson M.I."/>
            <person name="Powell A.J."/>
            <person name="Barry K."/>
            <person name="Miller A.N."/>
            <person name="Grigoriev I.V."/>
            <person name="Debuchy R."/>
            <person name="Gladieux P."/>
            <person name="Hiltunen Thoren M."/>
            <person name="Johannesson H."/>
        </authorList>
    </citation>
    <scope>NUCLEOTIDE SEQUENCE</scope>
    <source>
        <strain evidence="7">CBS 532.94</strain>
    </source>
</reference>
<comment type="subcellular location">
    <subcellularLocation>
        <location evidence="1">Membrane</location>
        <topology evidence="1">Multi-pass membrane protein</topology>
    </subcellularLocation>
</comment>
<dbReference type="EMBL" id="MU860109">
    <property type="protein sequence ID" value="KAK4238115.1"/>
    <property type="molecule type" value="Genomic_DNA"/>
</dbReference>
<reference evidence="7" key="2">
    <citation type="submission" date="2023-05" db="EMBL/GenBank/DDBJ databases">
        <authorList>
            <consortium name="Lawrence Berkeley National Laboratory"/>
            <person name="Steindorff A."/>
            <person name="Hensen N."/>
            <person name="Bonometti L."/>
            <person name="Westerberg I."/>
            <person name="Brannstrom I.O."/>
            <person name="Guillou S."/>
            <person name="Cros-Aarteil S."/>
            <person name="Calhoun S."/>
            <person name="Haridas S."/>
            <person name="Kuo A."/>
            <person name="Mondo S."/>
            <person name="Pangilinan J."/>
            <person name="Riley R."/>
            <person name="Labutti K."/>
            <person name="Andreopoulos B."/>
            <person name="Lipzen A."/>
            <person name="Chen C."/>
            <person name="Yanf M."/>
            <person name="Daum C."/>
            <person name="Ng V."/>
            <person name="Clum A."/>
            <person name="Ohm R."/>
            <person name="Martin F."/>
            <person name="Silar P."/>
            <person name="Natvig D."/>
            <person name="Lalanne C."/>
            <person name="Gautier V."/>
            <person name="Ament-Velasquez S.L."/>
            <person name="Kruys A."/>
            <person name="Hutchinson M.I."/>
            <person name="Powell A.J."/>
            <person name="Barry K."/>
            <person name="Miller A.N."/>
            <person name="Grigoriev I.V."/>
            <person name="Debuchy R."/>
            <person name="Gladieux P."/>
            <person name="Thoren M.H."/>
            <person name="Johannesson H."/>
        </authorList>
    </citation>
    <scope>NUCLEOTIDE SEQUENCE</scope>
    <source>
        <strain evidence="7">CBS 532.94</strain>
    </source>
</reference>
<dbReference type="PANTHER" id="PTHR35042:SF1">
    <property type="entry name" value="DUF1772-DOMAIN-CONTAINING PROTEIN"/>
    <property type="match status" value="1"/>
</dbReference>
<feature type="transmembrane region" description="Helical" evidence="6">
    <location>
        <begin position="12"/>
        <end position="35"/>
    </location>
</feature>
<gene>
    <name evidence="7" type="ORF">C8A03DRAFT_15409</name>
</gene>
<comment type="caution">
    <text evidence="7">The sequence shown here is derived from an EMBL/GenBank/DDBJ whole genome shotgun (WGS) entry which is preliminary data.</text>
</comment>
<dbReference type="PANTHER" id="PTHR35042">
    <property type="entry name" value="ANTHRONE OXYGENASE ENCC"/>
    <property type="match status" value="1"/>
</dbReference>
<dbReference type="AlphaFoldDB" id="A0AAN7HDY1"/>
<evidence type="ECO:0000256" key="4">
    <source>
        <dbReference type="ARBA" id="ARBA00023136"/>
    </source>
</evidence>
<dbReference type="Pfam" id="PF08592">
    <property type="entry name" value="Anthrone_oxy"/>
    <property type="match status" value="1"/>
</dbReference>
<keyword evidence="4 6" id="KW-0472">Membrane</keyword>
<evidence type="ECO:0000313" key="8">
    <source>
        <dbReference type="Proteomes" id="UP001303760"/>
    </source>
</evidence>
<dbReference type="GO" id="GO:0016020">
    <property type="term" value="C:membrane"/>
    <property type="evidence" value="ECO:0007669"/>
    <property type="project" value="UniProtKB-SubCell"/>
</dbReference>
<evidence type="ECO:0008006" key="9">
    <source>
        <dbReference type="Google" id="ProtNLM"/>
    </source>
</evidence>
<evidence type="ECO:0000256" key="2">
    <source>
        <dbReference type="ARBA" id="ARBA00022692"/>
    </source>
</evidence>
<feature type="transmembrane region" description="Helical" evidence="6">
    <location>
        <begin position="55"/>
        <end position="78"/>
    </location>
</feature>